<keyword evidence="3" id="KW-1185">Reference proteome</keyword>
<comment type="caution">
    <text evidence="2">The sequence shown here is derived from an EMBL/GenBank/DDBJ whole genome shotgun (WGS) entry which is preliminary data.</text>
</comment>
<dbReference type="AlphaFoldDB" id="A0ABD1TJC2"/>
<organism evidence="2 3">
    <name type="scientific">Abeliophyllum distichum</name>
    <dbReference type="NCBI Taxonomy" id="126358"/>
    <lineage>
        <taxon>Eukaryota</taxon>
        <taxon>Viridiplantae</taxon>
        <taxon>Streptophyta</taxon>
        <taxon>Embryophyta</taxon>
        <taxon>Tracheophyta</taxon>
        <taxon>Spermatophyta</taxon>
        <taxon>Magnoliopsida</taxon>
        <taxon>eudicotyledons</taxon>
        <taxon>Gunneridae</taxon>
        <taxon>Pentapetalae</taxon>
        <taxon>asterids</taxon>
        <taxon>lamiids</taxon>
        <taxon>Lamiales</taxon>
        <taxon>Oleaceae</taxon>
        <taxon>Forsythieae</taxon>
        <taxon>Abeliophyllum</taxon>
    </lineage>
</organism>
<proteinExistence type="predicted"/>
<evidence type="ECO:0000313" key="2">
    <source>
        <dbReference type="EMBL" id="KAL2512833.1"/>
    </source>
</evidence>
<gene>
    <name evidence="2" type="ORF">Adt_18433</name>
</gene>
<evidence type="ECO:0000313" key="3">
    <source>
        <dbReference type="Proteomes" id="UP001604336"/>
    </source>
</evidence>
<feature type="region of interest" description="Disordered" evidence="1">
    <location>
        <begin position="15"/>
        <end position="35"/>
    </location>
</feature>
<dbReference type="Proteomes" id="UP001604336">
    <property type="component" value="Unassembled WGS sequence"/>
</dbReference>
<reference evidence="3" key="1">
    <citation type="submission" date="2024-07" db="EMBL/GenBank/DDBJ databases">
        <title>Two chromosome-level genome assemblies of Korean endemic species Abeliophyllum distichum and Forsythia ovata (Oleaceae).</title>
        <authorList>
            <person name="Jang H."/>
        </authorList>
    </citation>
    <scope>NUCLEOTIDE SEQUENCE [LARGE SCALE GENOMIC DNA]</scope>
</reference>
<feature type="region of interest" description="Disordered" evidence="1">
    <location>
        <begin position="49"/>
        <end position="102"/>
    </location>
</feature>
<name>A0ABD1TJC2_9LAMI</name>
<accession>A0ABD1TJC2</accession>
<feature type="compositionally biased region" description="Basic and acidic residues" evidence="1">
    <location>
        <begin position="49"/>
        <end position="76"/>
    </location>
</feature>
<protein>
    <submittedName>
        <fullName evidence="2">Uncharacterized protein</fullName>
    </submittedName>
</protein>
<evidence type="ECO:0000256" key="1">
    <source>
        <dbReference type="SAM" id="MobiDB-lite"/>
    </source>
</evidence>
<sequence>MGQMAVAISTRVPDTLPSNTEVNPKESVTAVTTRSGVQLPKIHVKRPVANKEHVPSTNEEHVEQTEQPKQIVDIKKSSNTPHAKTTVLIKSSEPPISFPQRL</sequence>
<dbReference type="EMBL" id="JBFOLK010000005">
    <property type="protein sequence ID" value="KAL2512833.1"/>
    <property type="molecule type" value="Genomic_DNA"/>
</dbReference>